<protein>
    <submittedName>
        <fullName evidence="6">TetR family transcriptional regulator</fullName>
    </submittedName>
</protein>
<dbReference type="Proteomes" id="UP000476030">
    <property type="component" value="Unassembled WGS sequence"/>
</dbReference>
<dbReference type="InterPro" id="IPR009057">
    <property type="entry name" value="Homeodomain-like_sf"/>
</dbReference>
<dbReference type="AlphaFoldDB" id="A0A6L8W6T0"/>
<dbReference type="RefSeq" id="WP_161314994.1">
    <property type="nucleotide sequence ID" value="NZ_WTUW01000002.1"/>
</dbReference>
<evidence type="ECO:0000256" key="1">
    <source>
        <dbReference type="ARBA" id="ARBA00023015"/>
    </source>
</evidence>
<evidence type="ECO:0000259" key="5">
    <source>
        <dbReference type="PROSITE" id="PS50977"/>
    </source>
</evidence>
<dbReference type="EMBL" id="WTUW01000002">
    <property type="protein sequence ID" value="MZR30409.1"/>
    <property type="molecule type" value="Genomic_DNA"/>
</dbReference>
<dbReference type="PANTHER" id="PTHR30055">
    <property type="entry name" value="HTH-TYPE TRANSCRIPTIONAL REGULATOR RUTR"/>
    <property type="match status" value="1"/>
</dbReference>
<dbReference type="GO" id="GO:0000976">
    <property type="term" value="F:transcription cis-regulatory region binding"/>
    <property type="evidence" value="ECO:0007669"/>
    <property type="project" value="TreeGrafter"/>
</dbReference>
<keyword evidence="2 4" id="KW-0238">DNA-binding</keyword>
<dbReference type="GO" id="GO:0003700">
    <property type="term" value="F:DNA-binding transcription factor activity"/>
    <property type="evidence" value="ECO:0007669"/>
    <property type="project" value="TreeGrafter"/>
</dbReference>
<sequence length="205" mass="23609">MNKPVHRSQMERTQEMRDRLCRATLEVITDVGYEKTTTTMIAERAGVSRGAQTHHFPTKFDLVNASFKYLLRDWEDKRAAETGGVETELSIESYIRFLWKEIFGHPLYVAALELMLAARGDKRLHKGLVAALDELTVLRQTMWHHIFAGTGAEKERDIIMQMTVCLLRGLSMQGSIEDTNAHEEEVINMWIEMLKMRISRAEANK</sequence>
<comment type="caution">
    <text evidence="6">The sequence shown here is derived from an EMBL/GenBank/DDBJ whole genome shotgun (WGS) entry which is preliminary data.</text>
</comment>
<dbReference type="Gene3D" id="1.10.357.10">
    <property type="entry name" value="Tetracycline Repressor, domain 2"/>
    <property type="match status" value="1"/>
</dbReference>
<keyword evidence="1" id="KW-0805">Transcription regulation</keyword>
<keyword evidence="7" id="KW-1185">Reference proteome</keyword>
<evidence type="ECO:0000256" key="3">
    <source>
        <dbReference type="ARBA" id="ARBA00023163"/>
    </source>
</evidence>
<evidence type="ECO:0000256" key="2">
    <source>
        <dbReference type="ARBA" id="ARBA00023125"/>
    </source>
</evidence>
<evidence type="ECO:0000256" key="4">
    <source>
        <dbReference type="PROSITE-ProRule" id="PRU00335"/>
    </source>
</evidence>
<name>A0A6L8W6T0_9PROT</name>
<evidence type="ECO:0000313" key="6">
    <source>
        <dbReference type="EMBL" id="MZR30409.1"/>
    </source>
</evidence>
<organism evidence="6 7">
    <name type="scientific">Sneathiella litorea</name>
    <dbReference type="NCBI Taxonomy" id="2606216"/>
    <lineage>
        <taxon>Bacteria</taxon>
        <taxon>Pseudomonadati</taxon>
        <taxon>Pseudomonadota</taxon>
        <taxon>Alphaproteobacteria</taxon>
        <taxon>Sneathiellales</taxon>
        <taxon>Sneathiellaceae</taxon>
        <taxon>Sneathiella</taxon>
    </lineage>
</organism>
<dbReference type="InterPro" id="IPR050109">
    <property type="entry name" value="HTH-type_TetR-like_transc_reg"/>
</dbReference>
<reference evidence="6 7" key="1">
    <citation type="submission" date="2019-12" db="EMBL/GenBank/DDBJ databases">
        <title>Snethiella sp. nov. sp. isolated from sea sand.</title>
        <authorList>
            <person name="Kim J."/>
            <person name="Jeong S.E."/>
            <person name="Jung H.S."/>
            <person name="Jeon C.O."/>
        </authorList>
    </citation>
    <scope>NUCLEOTIDE SEQUENCE [LARGE SCALE GENOMIC DNA]</scope>
    <source>
        <strain evidence="6 7">DP05</strain>
    </source>
</reference>
<dbReference type="Pfam" id="PF00440">
    <property type="entry name" value="TetR_N"/>
    <property type="match status" value="1"/>
</dbReference>
<keyword evidence="3" id="KW-0804">Transcription</keyword>
<proteinExistence type="predicted"/>
<feature type="DNA-binding region" description="H-T-H motif" evidence="4">
    <location>
        <begin position="37"/>
        <end position="56"/>
    </location>
</feature>
<dbReference type="PANTHER" id="PTHR30055:SF234">
    <property type="entry name" value="HTH-TYPE TRANSCRIPTIONAL REGULATOR BETI"/>
    <property type="match status" value="1"/>
</dbReference>
<dbReference type="SUPFAM" id="SSF46689">
    <property type="entry name" value="Homeodomain-like"/>
    <property type="match status" value="1"/>
</dbReference>
<dbReference type="PRINTS" id="PR00455">
    <property type="entry name" value="HTHTETR"/>
</dbReference>
<accession>A0A6L8W6T0</accession>
<evidence type="ECO:0000313" key="7">
    <source>
        <dbReference type="Proteomes" id="UP000476030"/>
    </source>
</evidence>
<dbReference type="InterPro" id="IPR001647">
    <property type="entry name" value="HTH_TetR"/>
</dbReference>
<feature type="domain" description="HTH tetR-type" evidence="5">
    <location>
        <begin position="14"/>
        <end position="74"/>
    </location>
</feature>
<gene>
    <name evidence="6" type="ORF">GQE98_07140</name>
</gene>
<dbReference type="PROSITE" id="PS50977">
    <property type="entry name" value="HTH_TETR_2"/>
    <property type="match status" value="1"/>
</dbReference>